<dbReference type="Pfam" id="PF00188">
    <property type="entry name" value="CAP"/>
    <property type="match status" value="1"/>
</dbReference>
<evidence type="ECO:0000256" key="6">
    <source>
        <dbReference type="SAM" id="SignalP"/>
    </source>
</evidence>
<comment type="subcellular location">
    <subcellularLocation>
        <location evidence="1">Secreted</location>
    </subcellularLocation>
</comment>
<evidence type="ECO:0000313" key="8">
    <source>
        <dbReference type="EMBL" id="SPP88719.1"/>
    </source>
</evidence>
<dbReference type="InterPro" id="IPR001283">
    <property type="entry name" value="CRISP-related"/>
</dbReference>
<protein>
    <recommendedName>
        <fullName evidence="5">Venom allergen-1</fullName>
    </recommendedName>
</protein>
<comment type="similarity">
    <text evidence="2">Belongs to the CRISP family.</text>
</comment>
<evidence type="ECO:0000256" key="1">
    <source>
        <dbReference type="ARBA" id="ARBA00004613"/>
    </source>
</evidence>
<dbReference type="OrthoDB" id="414826at2759"/>
<feature type="signal peptide" evidence="6">
    <location>
        <begin position="1"/>
        <end position="21"/>
    </location>
</feature>
<dbReference type="SMART" id="SM00198">
    <property type="entry name" value="SCP"/>
    <property type="match status" value="1"/>
</dbReference>
<dbReference type="CDD" id="cd05380">
    <property type="entry name" value="CAP_euk"/>
    <property type="match status" value="1"/>
</dbReference>
<evidence type="ECO:0000256" key="5">
    <source>
        <dbReference type="ARBA" id="ARBA00068306"/>
    </source>
</evidence>
<dbReference type="SUPFAM" id="SSF55797">
    <property type="entry name" value="PR-1-like"/>
    <property type="match status" value="1"/>
</dbReference>
<dbReference type="InterPro" id="IPR035940">
    <property type="entry name" value="CAP_sf"/>
</dbReference>
<organism evidence="8 9">
    <name type="scientific">Drosophila guanche</name>
    <name type="common">Fruit fly</name>
    <dbReference type="NCBI Taxonomy" id="7266"/>
    <lineage>
        <taxon>Eukaryota</taxon>
        <taxon>Metazoa</taxon>
        <taxon>Ecdysozoa</taxon>
        <taxon>Arthropoda</taxon>
        <taxon>Hexapoda</taxon>
        <taxon>Insecta</taxon>
        <taxon>Pterygota</taxon>
        <taxon>Neoptera</taxon>
        <taxon>Endopterygota</taxon>
        <taxon>Diptera</taxon>
        <taxon>Brachycera</taxon>
        <taxon>Muscomorpha</taxon>
        <taxon>Ephydroidea</taxon>
        <taxon>Drosophilidae</taxon>
        <taxon>Drosophila</taxon>
        <taxon>Sophophora</taxon>
    </lineage>
</organism>
<dbReference type="InterPro" id="IPR014044">
    <property type="entry name" value="CAP_dom"/>
</dbReference>
<dbReference type="FunFam" id="3.40.33.10:FF:000007">
    <property type="entry name" value="Venom allergen"/>
    <property type="match status" value="1"/>
</dbReference>
<evidence type="ECO:0000256" key="3">
    <source>
        <dbReference type="ARBA" id="ARBA00022525"/>
    </source>
</evidence>
<dbReference type="InterPro" id="IPR034763">
    <property type="entry name" value="P14a_insect"/>
</dbReference>
<keyword evidence="4 6" id="KW-0732">Signal</keyword>
<dbReference type="EMBL" id="OUUW01000015">
    <property type="protein sequence ID" value="SPP88719.1"/>
    <property type="molecule type" value="Genomic_DNA"/>
</dbReference>
<name>A0A3B0KQ25_DROGU</name>
<keyword evidence="3" id="KW-0964">Secreted</keyword>
<evidence type="ECO:0000256" key="4">
    <source>
        <dbReference type="ARBA" id="ARBA00022729"/>
    </source>
</evidence>
<feature type="domain" description="SCP" evidence="7">
    <location>
        <begin position="64"/>
        <end position="225"/>
    </location>
</feature>
<dbReference type="PIRSF" id="PIRSF038921">
    <property type="entry name" value="P14a"/>
    <property type="match status" value="1"/>
</dbReference>
<dbReference type="PANTHER" id="PTHR10334">
    <property type="entry name" value="CYSTEINE-RICH SECRETORY PROTEIN-RELATED"/>
    <property type="match status" value="1"/>
</dbReference>
<reference evidence="9" key="1">
    <citation type="submission" date="2018-01" db="EMBL/GenBank/DDBJ databases">
        <authorList>
            <person name="Alioto T."/>
            <person name="Alioto T."/>
        </authorList>
    </citation>
    <scope>NUCLEOTIDE SEQUENCE [LARGE SCALE GENOMIC DNA]</scope>
</reference>
<accession>A0A3B0KQ25</accession>
<evidence type="ECO:0000259" key="7">
    <source>
        <dbReference type="SMART" id="SM00198"/>
    </source>
</evidence>
<dbReference type="AlphaFoldDB" id="A0A3B0KQ25"/>
<dbReference type="Gene3D" id="3.40.33.10">
    <property type="entry name" value="CAP"/>
    <property type="match status" value="1"/>
</dbReference>
<proteinExistence type="inferred from homology"/>
<evidence type="ECO:0000256" key="2">
    <source>
        <dbReference type="ARBA" id="ARBA00009923"/>
    </source>
</evidence>
<dbReference type="GO" id="GO:0005576">
    <property type="term" value="C:extracellular region"/>
    <property type="evidence" value="ECO:0007669"/>
    <property type="project" value="UniProtKB-SubCell"/>
</dbReference>
<sequence length="258" mass="28126">MLRPVVALFSIIGVLLALAEAQTPNYCDPALCGSSTHIACNNNGAWASTCPTSPAPSAVTFDLVQRKQILKMHNVRRNRIASGLMAKYKPAKRMATMRWNPELAKLAALNVKQCKMNHDACHNTQTFKASGQNLAMYGYSGPRSGMTIPQLITASVNMWWGEQKDASMAIINKYPSDWSGPQIGHFTAMAQEKNTHCGCAAAFYTENGMNNFLMACNYATTNWVGSPVYQRGVKGSGCKTGTNPNYPGLCRVAEVYDV</sequence>
<evidence type="ECO:0000313" key="9">
    <source>
        <dbReference type="Proteomes" id="UP000268350"/>
    </source>
</evidence>
<gene>
    <name evidence="8" type="ORF">DGUA_6G018984</name>
</gene>
<keyword evidence="9" id="KW-1185">Reference proteome</keyword>
<dbReference type="Proteomes" id="UP000268350">
    <property type="component" value="Unassembled WGS sequence"/>
</dbReference>
<feature type="chain" id="PRO_5017179256" description="Venom allergen-1" evidence="6">
    <location>
        <begin position="22"/>
        <end position="258"/>
    </location>
</feature>
<dbReference type="OMA" id="DACHNTN"/>